<organism evidence="1 2">
    <name type="scientific">Macrostomum lignano</name>
    <dbReference type="NCBI Taxonomy" id="282301"/>
    <lineage>
        <taxon>Eukaryota</taxon>
        <taxon>Metazoa</taxon>
        <taxon>Spiralia</taxon>
        <taxon>Lophotrochozoa</taxon>
        <taxon>Platyhelminthes</taxon>
        <taxon>Rhabditophora</taxon>
        <taxon>Macrostomorpha</taxon>
        <taxon>Macrostomida</taxon>
        <taxon>Macrostomidae</taxon>
        <taxon>Macrostomum</taxon>
    </lineage>
</organism>
<proteinExistence type="predicted"/>
<evidence type="ECO:0000313" key="1">
    <source>
        <dbReference type="EMBL" id="PAA85591.1"/>
    </source>
</evidence>
<protein>
    <submittedName>
        <fullName evidence="1">Uncharacterized protein</fullName>
    </submittedName>
</protein>
<keyword evidence="2" id="KW-1185">Reference proteome</keyword>
<dbReference type="EMBL" id="NIVC01000315">
    <property type="protein sequence ID" value="PAA85591.1"/>
    <property type="molecule type" value="Genomic_DNA"/>
</dbReference>
<evidence type="ECO:0000313" key="2">
    <source>
        <dbReference type="Proteomes" id="UP000215902"/>
    </source>
</evidence>
<dbReference type="AlphaFoldDB" id="A0A267GHR5"/>
<dbReference type="Proteomes" id="UP000215902">
    <property type="component" value="Unassembled WGS sequence"/>
</dbReference>
<gene>
    <name evidence="1" type="ORF">BOX15_Mlig002200g1</name>
</gene>
<sequence length="51" mass="5398">MANSAILAGNLLAGEFEYATYPHALAGVRAGPRESSWRSHRTEAIPLSGIS</sequence>
<reference evidence="1 2" key="1">
    <citation type="submission" date="2017-06" db="EMBL/GenBank/DDBJ databases">
        <title>A platform for efficient transgenesis in Macrostomum lignano, a flatworm model organism for stem cell research.</title>
        <authorList>
            <person name="Berezikov E."/>
        </authorList>
    </citation>
    <scope>NUCLEOTIDE SEQUENCE [LARGE SCALE GENOMIC DNA]</scope>
    <source>
        <strain evidence="1">DV1</strain>
        <tissue evidence="1">Whole organism</tissue>
    </source>
</reference>
<name>A0A267GHR5_9PLAT</name>
<accession>A0A267GHR5</accession>
<comment type="caution">
    <text evidence="1">The sequence shown here is derived from an EMBL/GenBank/DDBJ whole genome shotgun (WGS) entry which is preliminary data.</text>
</comment>